<dbReference type="InterPro" id="IPR036390">
    <property type="entry name" value="WH_DNA-bd_sf"/>
</dbReference>
<dbReference type="PRINTS" id="PR00624">
    <property type="entry name" value="HISTONEH5"/>
</dbReference>
<feature type="compositionally biased region" description="Basic and acidic residues" evidence="6">
    <location>
        <begin position="160"/>
        <end position="171"/>
    </location>
</feature>
<comment type="subcellular location">
    <subcellularLocation>
        <location evidence="2 5">Nucleus</location>
    </subcellularLocation>
</comment>
<evidence type="ECO:0000256" key="1">
    <source>
        <dbReference type="ARBA" id="ARBA00002809"/>
    </source>
</evidence>
<dbReference type="EnsemblMetazoa" id="AALFPA23_008770.R11970">
    <property type="protein sequence ID" value="AALFPA23_008770.P11970"/>
    <property type="gene ID" value="AALFPA23_008770"/>
</dbReference>
<dbReference type="SMART" id="SM00526">
    <property type="entry name" value="H15"/>
    <property type="match status" value="1"/>
</dbReference>
<evidence type="ECO:0000256" key="2">
    <source>
        <dbReference type="ARBA" id="ARBA00004123"/>
    </source>
</evidence>
<reference evidence="8" key="2">
    <citation type="submission" date="2025-05" db="UniProtKB">
        <authorList>
            <consortium name="EnsemblMetazoa"/>
        </authorList>
    </citation>
    <scope>IDENTIFICATION</scope>
    <source>
        <strain evidence="8">Foshan</strain>
    </source>
</reference>
<keyword evidence="4 5" id="KW-0539">Nucleus</keyword>
<feature type="region of interest" description="Disordered" evidence="6">
    <location>
        <begin position="126"/>
        <end position="202"/>
    </location>
</feature>
<keyword evidence="5" id="KW-0158">Chromosome</keyword>
<dbReference type="SUPFAM" id="SSF46785">
    <property type="entry name" value="Winged helix' DNA-binding domain"/>
    <property type="match status" value="1"/>
</dbReference>
<dbReference type="RefSeq" id="XP_029730916.1">
    <property type="nucleotide sequence ID" value="XM_029875056.2"/>
</dbReference>
<feature type="compositionally biased region" description="Basic and acidic residues" evidence="6">
    <location>
        <begin position="34"/>
        <end position="51"/>
    </location>
</feature>
<comment type="function">
    <text evidence="1">Histones H1 are necessary for the condensation of nucleosome chains into higher-order structures.</text>
</comment>
<accession>A0ABM1YFY0</accession>
<organism evidence="8 9">
    <name type="scientific">Aedes albopictus</name>
    <name type="common">Asian tiger mosquito</name>
    <name type="synonym">Stegomyia albopicta</name>
    <dbReference type="NCBI Taxonomy" id="7160"/>
    <lineage>
        <taxon>Eukaryota</taxon>
        <taxon>Metazoa</taxon>
        <taxon>Ecdysozoa</taxon>
        <taxon>Arthropoda</taxon>
        <taxon>Hexapoda</taxon>
        <taxon>Insecta</taxon>
        <taxon>Pterygota</taxon>
        <taxon>Neoptera</taxon>
        <taxon>Endopterygota</taxon>
        <taxon>Diptera</taxon>
        <taxon>Nematocera</taxon>
        <taxon>Culicoidea</taxon>
        <taxon>Culicidae</taxon>
        <taxon>Culicinae</taxon>
        <taxon>Aedini</taxon>
        <taxon>Aedes</taxon>
        <taxon>Stegomyia</taxon>
    </lineage>
</organism>
<name>A0ABM1YFY0_AEDAL</name>
<dbReference type="Gene3D" id="1.10.10.10">
    <property type="entry name" value="Winged helix-like DNA-binding domain superfamily/Winged helix DNA-binding domain"/>
    <property type="match status" value="1"/>
</dbReference>
<dbReference type="InterPro" id="IPR036388">
    <property type="entry name" value="WH-like_DNA-bd_sf"/>
</dbReference>
<evidence type="ECO:0000256" key="5">
    <source>
        <dbReference type="RuleBase" id="RU003894"/>
    </source>
</evidence>
<evidence type="ECO:0000313" key="9">
    <source>
        <dbReference type="Proteomes" id="UP000069940"/>
    </source>
</evidence>
<feature type="compositionally biased region" description="Basic residues" evidence="6">
    <location>
        <begin position="128"/>
        <end position="142"/>
    </location>
</feature>
<dbReference type="PROSITE" id="PS51504">
    <property type="entry name" value="H15"/>
    <property type="match status" value="1"/>
</dbReference>
<evidence type="ECO:0000259" key="7">
    <source>
        <dbReference type="PROSITE" id="PS51504"/>
    </source>
</evidence>
<evidence type="ECO:0000256" key="6">
    <source>
        <dbReference type="SAM" id="MobiDB-lite"/>
    </source>
</evidence>
<dbReference type="CDD" id="cd00073">
    <property type="entry name" value="H15"/>
    <property type="match status" value="1"/>
</dbReference>
<keyword evidence="9" id="KW-1185">Reference proteome</keyword>
<sequence>MAEVEEKQTEAASGDEAPEKGSAKEKKPKKARKTKENKEGSTEKADKEKPKKSYRNVDTPNMHDMIIEALDVLDERKGVTLQAIKRYLEDNYHVDTTKQASHVRKLLTKCVENGDIVRTRGHGCSGRFKVKHSKPTMIKKRRAPEDYQELPNPPKAKPRPKPEPAKKETATPKKGASSAKKVSTPASAKAKSKARGRPGRKK</sequence>
<dbReference type="Pfam" id="PF00538">
    <property type="entry name" value="Linker_histone"/>
    <property type="match status" value="1"/>
</dbReference>
<dbReference type="Proteomes" id="UP000069940">
    <property type="component" value="Unassembled WGS sequence"/>
</dbReference>
<reference evidence="9" key="1">
    <citation type="journal article" date="2015" name="Proc. Natl. Acad. Sci. U.S.A.">
        <title>Genome sequence of the Asian Tiger mosquito, Aedes albopictus, reveals insights into its biology, genetics, and evolution.</title>
        <authorList>
            <person name="Chen X.G."/>
            <person name="Jiang X."/>
            <person name="Gu J."/>
            <person name="Xu M."/>
            <person name="Wu Y."/>
            <person name="Deng Y."/>
            <person name="Zhang C."/>
            <person name="Bonizzoni M."/>
            <person name="Dermauw W."/>
            <person name="Vontas J."/>
            <person name="Armbruster P."/>
            <person name="Huang X."/>
            <person name="Yang Y."/>
            <person name="Zhang H."/>
            <person name="He W."/>
            <person name="Peng H."/>
            <person name="Liu Y."/>
            <person name="Wu K."/>
            <person name="Chen J."/>
            <person name="Lirakis M."/>
            <person name="Topalis P."/>
            <person name="Van Leeuwen T."/>
            <person name="Hall A.B."/>
            <person name="Jiang X."/>
            <person name="Thorpe C."/>
            <person name="Mueller R.L."/>
            <person name="Sun C."/>
            <person name="Waterhouse R.M."/>
            <person name="Yan G."/>
            <person name="Tu Z.J."/>
            <person name="Fang X."/>
            <person name="James A.A."/>
        </authorList>
    </citation>
    <scope>NUCLEOTIDE SEQUENCE [LARGE SCALE GENOMIC DNA]</scope>
    <source>
        <strain evidence="9">Foshan</strain>
    </source>
</reference>
<dbReference type="InterPro" id="IPR005818">
    <property type="entry name" value="Histone_H1/H5_H15"/>
</dbReference>
<evidence type="ECO:0000313" key="8">
    <source>
        <dbReference type="EnsemblMetazoa" id="AALFPA23_008770.P11970"/>
    </source>
</evidence>
<feature type="region of interest" description="Disordered" evidence="6">
    <location>
        <begin position="1"/>
        <end position="60"/>
    </location>
</feature>
<dbReference type="GeneID" id="115267780"/>
<proteinExistence type="inferred from homology"/>
<dbReference type="InterPro" id="IPR005819">
    <property type="entry name" value="H1/H5"/>
</dbReference>
<feature type="compositionally biased region" description="Low complexity" evidence="6">
    <location>
        <begin position="172"/>
        <end position="189"/>
    </location>
</feature>
<comment type="similarity">
    <text evidence="5">Belongs to the histone H1/H5 family.</text>
</comment>
<feature type="compositionally biased region" description="Basic residues" evidence="6">
    <location>
        <begin position="190"/>
        <end position="202"/>
    </location>
</feature>
<evidence type="ECO:0000256" key="4">
    <source>
        <dbReference type="ARBA" id="ARBA00023242"/>
    </source>
</evidence>
<feature type="domain" description="H15" evidence="7">
    <location>
        <begin position="58"/>
        <end position="132"/>
    </location>
</feature>
<evidence type="ECO:0000256" key="3">
    <source>
        <dbReference type="ARBA" id="ARBA00023125"/>
    </source>
</evidence>
<protein>
    <recommendedName>
        <fullName evidence="7">H15 domain-containing protein</fullName>
    </recommendedName>
</protein>
<keyword evidence="3 5" id="KW-0238">DNA-binding</keyword>